<dbReference type="Gramene" id="Jr11_16100_p1">
    <property type="protein sequence ID" value="cds.Jr11_16100_p1"/>
    <property type="gene ID" value="Jr11_16100"/>
</dbReference>
<dbReference type="GO" id="GO:0006355">
    <property type="term" value="P:regulation of DNA-templated transcription"/>
    <property type="evidence" value="ECO:0000318"/>
    <property type="project" value="GO_Central"/>
</dbReference>
<dbReference type="InterPro" id="IPR005202">
    <property type="entry name" value="TF_GRAS"/>
</dbReference>
<evidence type="ECO:0000313" key="6">
    <source>
        <dbReference type="Proteomes" id="UP000235220"/>
    </source>
</evidence>
<comment type="subcellular location">
    <subcellularLocation>
        <location evidence="1">Nucleus</location>
    </subcellularLocation>
</comment>
<evidence type="ECO:0000256" key="5">
    <source>
        <dbReference type="PROSITE-ProRule" id="PRU01191"/>
    </source>
</evidence>
<dbReference type="PROSITE" id="PS50985">
    <property type="entry name" value="GRAS"/>
    <property type="match status" value="1"/>
</dbReference>
<dbReference type="OrthoDB" id="770224at2759"/>
<keyword evidence="6" id="KW-1185">Reference proteome</keyword>
<dbReference type="GO" id="GO:0003700">
    <property type="term" value="F:DNA-binding transcription factor activity"/>
    <property type="evidence" value="ECO:0000318"/>
    <property type="project" value="GO_Central"/>
</dbReference>
<dbReference type="AlphaFoldDB" id="A0A2I4GF15"/>
<dbReference type="PANTHER" id="PTHR31636">
    <property type="entry name" value="OSJNBA0084A10.13 PROTEIN-RELATED"/>
    <property type="match status" value="1"/>
</dbReference>
<evidence type="ECO:0000256" key="1">
    <source>
        <dbReference type="ARBA" id="ARBA00004123"/>
    </source>
</evidence>
<evidence type="ECO:0000256" key="3">
    <source>
        <dbReference type="ARBA" id="ARBA00023163"/>
    </source>
</evidence>
<keyword evidence="2" id="KW-0805">Transcription regulation</keyword>
<proteinExistence type="inferred from homology"/>
<evidence type="ECO:0000256" key="4">
    <source>
        <dbReference type="ARBA" id="ARBA00023242"/>
    </source>
</evidence>
<dbReference type="GO" id="GO:0005634">
    <property type="term" value="C:nucleus"/>
    <property type="evidence" value="ECO:0000318"/>
    <property type="project" value="GO_Central"/>
</dbReference>
<dbReference type="RefSeq" id="XP_018842487.1">
    <property type="nucleotide sequence ID" value="XM_018986942.2"/>
</dbReference>
<dbReference type="GeneID" id="109007314"/>
<accession>A0A2I4GF15</accession>
<evidence type="ECO:0000256" key="2">
    <source>
        <dbReference type="ARBA" id="ARBA00023015"/>
    </source>
</evidence>
<name>A0A2I4GF15_JUGRE</name>
<reference evidence="7" key="1">
    <citation type="submission" date="2025-08" db="UniProtKB">
        <authorList>
            <consortium name="RefSeq"/>
        </authorList>
    </citation>
    <scope>IDENTIFICATION</scope>
    <source>
        <tissue evidence="7">Leaves</tissue>
    </source>
</reference>
<dbReference type="STRING" id="51240.A0A2I4GF15"/>
<comment type="similarity">
    <text evidence="5">Belongs to the GRAS family.</text>
</comment>
<evidence type="ECO:0000313" key="7">
    <source>
        <dbReference type="RefSeq" id="XP_018842487.1"/>
    </source>
</evidence>
<gene>
    <name evidence="7" type="primary">LOC109007314</name>
</gene>
<sequence>MDNTFFFSSTPFDFDGIQGSFGSLEGFEKAKQDHLFNFESGEGSPISTRYGFHHGDRGNRGTHFLKDQLQHQQPKSGYQTFDEFHFNPVFPPTKTIRESTGLVHLPTRVSEILENDNQFPHPSSLAFLELLQDDGSGFQRLQGENSEKLSEISAETRALSRKLSTEEIIRVAGARYVQLSTQMYNYNYHMPMHPFGFALSGLSDDEKKDVELAHYLLSVAEKVGYQQYDRASRLLLRCDWISSPRGSPVQRVVFHFAEALRERIQNESGRVRVTGFEQNNAHLGSNSALLKFYQQLPFPQIALFTGIQAIVENVELKRKVHLIDIEIRSGVHWSLLMQALAERRDFPIELLKITAIGLGSICNESIEKTGKRLAIVAESLNLPFTFKSVLLSDMKDIKEELFEIEDEEEVIIFAPLVLRTMISRPNCIENFMSVIRNLSPSIMVVFEVEANHNSPSFVNRFIEALFFYCAYFDSLETCMKQYDEERMRTEAFLGEHIRNLVAEEGRGSTNRNVTMDVWRAFFLRFKMVEIGLSESSLRQASLVVERFSCTNYCTLDKNGKSLLVGWKGTPLHSLSVWKFN</sequence>
<dbReference type="KEGG" id="jre:109007314"/>
<organism evidence="6 7">
    <name type="scientific">Juglans regia</name>
    <name type="common">English walnut</name>
    <dbReference type="NCBI Taxonomy" id="51240"/>
    <lineage>
        <taxon>Eukaryota</taxon>
        <taxon>Viridiplantae</taxon>
        <taxon>Streptophyta</taxon>
        <taxon>Embryophyta</taxon>
        <taxon>Tracheophyta</taxon>
        <taxon>Spermatophyta</taxon>
        <taxon>Magnoliopsida</taxon>
        <taxon>eudicotyledons</taxon>
        <taxon>Gunneridae</taxon>
        <taxon>Pentapetalae</taxon>
        <taxon>rosids</taxon>
        <taxon>fabids</taxon>
        <taxon>Fagales</taxon>
        <taxon>Juglandaceae</taxon>
        <taxon>Juglans</taxon>
    </lineage>
</organism>
<keyword evidence="3" id="KW-0804">Transcription</keyword>
<dbReference type="GO" id="GO:0043565">
    <property type="term" value="F:sequence-specific DNA binding"/>
    <property type="evidence" value="ECO:0000318"/>
    <property type="project" value="GO_Central"/>
</dbReference>
<dbReference type="Pfam" id="PF03514">
    <property type="entry name" value="GRAS"/>
    <property type="match status" value="1"/>
</dbReference>
<protein>
    <submittedName>
        <fullName evidence="7">DELLA protein RGL1-like</fullName>
    </submittedName>
</protein>
<dbReference type="Proteomes" id="UP000235220">
    <property type="component" value="Chromosome 11"/>
</dbReference>
<feature type="region of interest" description="SAW" evidence="5">
    <location>
        <begin position="502"/>
        <end position="578"/>
    </location>
</feature>
<keyword evidence="4" id="KW-0539">Nucleus</keyword>
<feature type="region of interest" description="Leucine repeat II (LRII)" evidence="5">
    <location>
        <begin position="368"/>
        <end position="400"/>
    </location>
</feature>
<comment type="caution">
    <text evidence="5">Lacks conserved residue(s) required for the propagation of feature annotation.</text>
</comment>